<protein>
    <submittedName>
        <fullName evidence="1">Uncharacterized protein</fullName>
    </submittedName>
</protein>
<reference evidence="1 2" key="1">
    <citation type="submission" date="2022-12" db="EMBL/GenBank/DDBJ databases">
        <title>Chromosome-scale assembly of the Ensete ventricosum genome.</title>
        <authorList>
            <person name="Dussert Y."/>
            <person name="Stocks J."/>
            <person name="Wendawek A."/>
            <person name="Woldeyes F."/>
            <person name="Nichols R.A."/>
            <person name="Borrell J.S."/>
        </authorList>
    </citation>
    <scope>NUCLEOTIDE SEQUENCE [LARGE SCALE GENOMIC DNA]</scope>
    <source>
        <strain evidence="2">cv. Maze</strain>
        <tissue evidence="1">Seeds</tissue>
    </source>
</reference>
<dbReference type="EMBL" id="JAQQAF010000008">
    <property type="protein sequence ID" value="KAJ8464974.1"/>
    <property type="molecule type" value="Genomic_DNA"/>
</dbReference>
<name>A0AAV8Q0U6_ENSVE</name>
<sequence>MLSSQMNHISHRECLALITRERIAGLSIDEKHMNVKIRLQQGKLQALELLHLLADVQKVSKKVSLASDFLYNHLTQDVTSSFGYDYILPQVDDRNKDYKCGRWNNCFTERNKERKKERPKR</sequence>
<comment type="caution">
    <text evidence="1">The sequence shown here is derived from an EMBL/GenBank/DDBJ whole genome shotgun (WGS) entry which is preliminary data.</text>
</comment>
<evidence type="ECO:0000313" key="1">
    <source>
        <dbReference type="EMBL" id="KAJ8464974.1"/>
    </source>
</evidence>
<dbReference type="Proteomes" id="UP001222027">
    <property type="component" value="Unassembled WGS sequence"/>
</dbReference>
<gene>
    <name evidence="1" type="ORF">OPV22_027526</name>
</gene>
<dbReference type="AlphaFoldDB" id="A0AAV8Q0U6"/>
<accession>A0AAV8Q0U6</accession>
<evidence type="ECO:0000313" key="2">
    <source>
        <dbReference type="Proteomes" id="UP001222027"/>
    </source>
</evidence>
<keyword evidence="2" id="KW-1185">Reference proteome</keyword>
<organism evidence="1 2">
    <name type="scientific">Ensete ventricosum</name>
    <name type="common">Abyssinian banana</name>
    <name type="synonym">Musa ensete</name>
    <dbReference type="NCBI Taxonomy" id="4639"/>
    <lineage>
        <taxon>Eukaryota</taxon>
        <taxon>Viridiplantae</taxon>
        <taxon>Streptophyta</taxon>
        <taxon>Embryophyta</taxon>
        <taxon>Tracheophyta</taxon>
        <taxon>Spermatophyta</taxon>
        <taxon>Magnoliopsida</taxon>
        <taxon>Liliopsida</taxon>
        <taxon>Zingiberales</taxon>
        <taxon>Musaceae</taxon>
        <taxon>Ensete</taxon>
    </lineage>
</organism>
<proteinExistence type="predicted"/>